<dbReference type="CDD" id="cd00009">
    <property type="entry name" value="AAA"/>
    <property type="match status" value="1"/>
</dbReference>
<dbReference type="PIRSF" id="PIRSF003073">
    <property type="entry name" value="DNAC_TnpB_IstB"/>
    <property type="match status" value="1"/>
</dbReference>
<evidence type="ECO:0000313" key="5">
    <source>
        <dbReference type="EMBL" id="VWL85913.1"/>
    </source>
</evidence>
<dbReference type="GO" id="GO:0005524">
    <property type="term" value="F:ATP binding"/>
    <property type="evidence" value="ECO:0007669"/>
    <property type="project" value="UniProtKB-KW"/>
</dbReference>
<evidence type="ECO:0000259" key="4">
    <source>
        <dbReference type="SMART" id="SM00382"/>
    </source>
</evidence>
<feature type="domain" description="AAA+ ATPase" evidence="4">
    <location>
        <begin position="98"/>
        <end position="231"/>
    </location>
</feature>
<dbReference type="InterPro" id="IPR047661">
    <property type="entry name" value="IstB"/>
</dbReference>
<dbReference type="Pfam" id="PF01695">
    <property type="entry name" value="IstB_IS21"/>
    <property type="match status" value="1"/>
</dbReference>
<organism evidence="5 6">
    <name type="scientific">Oceanivirga miroungae</name>
    <dbReference type="NCBI Taxonomy" id="1130046"/>
    <lineage>
        <taxon>Bacteria</taxon>
        <taxon>Fusobacteriati</taxon>
        <taxon>Fusobacteriota</taxon>
        <taxon>Fusobacteriia</taxon>
        <taxon>Fusobacteriales</taxon>
        <taxon>Leptotrichiaceae</taxon>
        <taxon>Oceanivirga</taxon>
    </lineage>
</organism>
<name>A0A6I8MCE5_9FUSO</name>
<proteinExistence type="inferred from homology"/>
<accession>A0A6I8MCE5</accession>
<reference evidence="5 6" key="1">
    <citation type="submission" date="2019-10" db="EMBL/GenBank/DDBJ databases">
        <authorList>
            <person name="Blom J."/>
        </authorList>
    </citation>
    <scope>NUCLEOTIDE SEQUENCE [LARGE SCALE GENOMIC DNA]</scope>
    <source>
        <strain evidence="5 6">ES3154-GLU</strain>
    </source>
</reference>
<comment type="similarity">
    <text evidence="1">Belongs to the IS21/IS1162 putative ATP-binding protein family.</text>
</comment>
<dbReference type="InterPro" id="IPR003593">
    <property type="entry name" value="AAA+_ATPase"/>
</dbReference>
<keyword evidence="3 5" id="KW-0067">ATP-binding</keyword>
<dbReference type="InterPro" id="IPR028350">
    <property type="entry name" value="DNAC/IstB-like"/>
</dbReference>
<sequence length="253" mass="29517">MITINDVLEKLKYLKLNSAYNHLKELNLASEISQEELNGINKVISNEVEAKEQNNRLYNVKVAAFPFVKTIEDYDFRFQPSIKEENIKNIINSGFYEEASNILFIGNPGTGKTHLSIAIGYEVAIKRNSVYFIKFNKLINLLLKAYQEGLLEKKIRHYFKYKLLIIDEIGFNEISPLEAKLFFQLIDLRYEKRSTIITSNISFEKWAEILGKDEMITKAILDRLLHHSYLFNITGPSYRIKDKLKIKHKSEES</sequence>
<gene>
    <name evidence="5" type="ORF">OMES3154_01198</name>
</gene>
<evidence type="ECO:0000256" key="3">
    <source>
        <dbReference type="ARBA" id="ARBA00022840"/>
    </source>
</evidence>
<keyword evidence="2" id="KW-0547">Nucleotide-binding</keyword>
<dbReference type="SMART" id="SM00382">
    <property type="entry name" value="AAA"/>
    <property type="match status" value="1"/>
</dbReference>
<protein>
    <submittedName>
        <fullName evidence="5">Insertion sequence IS5376 putative ATP-binding protein</fullName>
    </submittedName>
</protein>
<dbReference type="Proteomes" id="UP000419017">
    <property type="component" value="Unassembled WGS sequence"/>
</dbReference>
<dbReference type="PANTHER" id="PTHR30050">
    <property type="entry name" value="CHROMOSOMAL REPLICATION INITIATOR PROTEIN DNAA"/>
    <property type="match status" value="1"/>
</dbReference>
<dbReference type="Gene3D" id="3.40.50.300">
    <property type="entry name" value="P-loop containing nucleotide triphosphate hydrolases"/>
    <property type="match status" value="1"/>
</dbReference>
<evidence type="ECO:0000313" key="6">
    <source>
        <dbReference type="Proteomes" id="UP000419017"/>
    </source>
</evidence>
<dbReference type="RefSeq" id="WP_156683868.1">
    <property type="nucleotide sequence ID" value="NZ_CABWIB010000001.1"/>
</dbReference>
<dbReference type="InterPro" id="IPR027417">
    <property type="entry name" value="P-loop_NTPase"/>
</dbReference>
<dbReference type="NCBIfam" id="NF038214">
    <property type="entry name" value="IS21_help_AAA"/>
    <property type="match status" value="1"/>
</dbReference>
<dbReference type="SUPFAM" id="SSF52540">
    <property type="entry name" value="P-loop containing nucleoside triphosphate hydrolases"/>
    <property type="match status" value="1"/>
</dbReference>
<dbReference type="AlphaFoldDB" id="A0A6I8MCE5"/>
<evidence type="ECO:0000256" key="2">
    <source>
        <dbReference type="ARBA" id="ARBA00022741"/>
    </source>
</evidence>
<dbReference type="EMBL" id="CABWIB010000001">
    <property type="protein sequence ID" value="VWL85913.1"/>
    <property type="molecule type" value="Genomic_DNA"/>
</dbReference>
<dbReference type="GO" id="GO:0006260">
    <property type="term" value="P:DNA replication"/>
    <property type="evidence" value="ECO:0007669"/>
    <property type="project" value="TreeGrafter"/>
</dbReference>
<evidence type="ECO:0000256" key="1">
    <source>
        <dbReference type="ARBA" id="ARBA00008059"/>
    </source>
</evidence>
<dbReference type="InterPro" id="IPR002611">
    <property type="entry name" value="IstB_ATP-bd"/>
</dbReference>
<dbReference type="PANTHER" id="PTHR30050:SF4">
    <property type="entry name" value="ATP-BINDING PROTEIN RV3427C IN INSERTION SEQUENCE-RELATED"/>
    <property type="match status" value="1"/>
</dbReference>
<keyword evidence="6" id="KW-1185">Reference proteome</keyword>